<evidence type="ECO:0000313" key="2">
    <source>
        <dbReference type="EMBL" id="ANP51334.1"/>
    </source>
</evidence>
<dbReference type="Proteomes" id="UP001519309">
    <property type="component" value="Unassembled WGS sequence"/>
</dbReference>
<feature type="compositionally biased region" description="Basic and acidic residues" evidence="1">
    <location>
        <begin position="81"/>
        <end position="103"/>
    </location>
</feature>
<feature type="region of interest" description="Disordered" evidence="1">
    <location>
        <begin position="80"/>
        <end position="103"/>
    </location>
</feature>
<feature type="region of interest" description="Disordered" evidence="1">
    <location>
        <begin position="35"/>
        <end position="59"/>
    </location>
</feature>
<proteinExistence type="predicted"/>
<dbReference type="KEGG" id="sgs:AVL59_18415"/>
<reference evidence="2 4" key="1">
    <citation type="submission" date="2016-06" db="EMBL/GenBank/DDBJ databases">
        <title>Complete genome sequence of Streptomyces griseochromogenes ATCC 14511, the Blasticidin S producer.</title>
        <authorList>
            <person name="Wu L."/>
        </authorList>
    </citation>
    <scope>NUCLEOTIDE SEQUENCE [LARGE SCALE GENOMIC DNA]</scope>
    <source>
        <strain evidence="2 4">ATCC 14511</strain>
    </source>
</reference>
<organism evidence="2 4">
    <name type="scientific">Streptomyces griseochromogenes</name>
    <dbReference type="NCBI Taxonomy" id="68214"/>
    <lineage>
        <taxon>Bacteria</taxon>
        <taxon>Bacillati</taxon>
        <taxon>Actinomycetota</taxon>
        <taxon>Actinomycetes</taxon>
        <taxon>Kitasatosporales</taxon>
        <taxon>Streptomycetaceae</taxon>
        <taxon>Streptomyces</taxon>
    </lineage>
</organism>
<evidence type="ECO:0000256" key="1">
    <source>
        <dbReference type="SAM" id="MobiDB-lite"/>
    </source>
</evidence>
<dbReference type="Proteomes" id="UP000092659">
    <property type="component" value="Chromosome"/>
</dbReference>
<name>A0A1B1AXM9_9ACTN</name>
<dbReference type="EMBL" id="JAGGLP010000005">
    <property type="protein sequence ID" value="MBP2049965.1"/>
    <property type="molecule type" value="Genomic_DNA"/>
</dbReference>
<protein>
    <submittedName>
        <fullName evidence="2">Uncharacterized protein</fullName>
    </submittedName>
</protein>
<evidence type="ECO:0000313" key="5">
    <source>
        <dbReference type="Proteomes" id="UP001519309"/>
    </source>
</evidence>
<gene>
    <name evidence="2" type="ORF">AVL59_18415</name>
    <name evidence="3" type="ORF">J2Z21_002901</name>
</gene>
<sequence length="209" mass="24224">MDHRRQQQARVRITQPLDHQLRQSAQLAVLARLPHGEDHGHRVGRQTPRRERQSLHRRPVQPLGVVHQTHQRLLCGRLRQQRQDRQPHQEPVRHARRAQPERDLQRLPLRARQALQSIQHRRAQLVQPREGEFHFGLHAAYLGDAAPSRPLTRVVQQGRLAHSGLATQDQHRTPARPNPLHQTVQRLALAATTTQPGPGMTDGHRHNRW</sequence>
<dbReference type="AlphaFoldDB" id="A0A1B1AXM9"/>
<keyword evidence="5" id="KW-1185">Reference proteome</keyword>
<evidence type="ECO:0000313" key="4">
    <source>
        <dbReference type="Proteomes" id="UP000092659"/>
    </source>
</evidence>
<dbReference type="EMBL" id="CP016279">
    <property type="protein sequence ID" value="ANP51334.1"/>
    <property type="molecule type" value="Genomic_DNA"/>
</dbReference>
<evidence type="ECO:0000313" key="3">
    <source>
        <dbReference type="EMBL" id="MBP2049965.1"/>
    </source>
</evidence>
<reference evidence="3 5" key="2">
    <citation type="submission" date="2021-03" db="EMBL/GenBank/DDBJ databases">
        <title>Genomic Encyclopedia of Type Strains, Phase IV (KMG-IV): sequencing the most valuable type-strain genomes for metagenomic binning, comparative biology and taxonomic classification.</title>
        <authorList>
            <person name="Goeker M."/>
        </authorList>
    </citation>
    <scope>NUCLEOTIDE SEQUENCE [LARGE SCALE GENOMIC DNA]</scope>
    <source>
        <strain evidence="3 5">DSM 40499</strain>
    </source>
</reference>
<accession>A0A1B1AXM9</accession>